<reference evidence="3 4" key="1">
    <citation type="journal article" date="2016" name="Nat. Commun.">
        <title>Thousands of microbial genomes shed light on interconnected biogeochemical processes in an aquifer system.</title>
        <authorList>
            <person name="Anantharaman K."/>
            <person name="Brown C.T."/>
            <person name="Hug L.A."/>
            <person name="Sharon I."/>
            <person name="Castelle C.J."/>
            <person name="Probst A.J."/>
            <person name="Thomas B.C."/>
            <person name="Singh A."/>
            <person name="Wilkins M.J."/>
            <person name="Karaoz U."/>
            <person name="Brodie E.L."/>
            <person name="Williams K.H."/>
            <person name="Hubbard S.S."/>
            <person name="Banfield J.F."/>
        </authorList>
    </citation>
    <scope>NUCLEOTIDE SEQUENCE [LARGE SCALE GENOMIC DNA]</scope>
</reference>
<feature type="transmembrane region" description="Helical" evidence="2">
    <location>
        <begin position="32"/>
        <end position="52"/>
    </location>
</feature>
<evidence type="ECO:0000313" key="4">
    <source>
        <dbReference type="Proteomes" id="UP000176914"/>
    </source>
</evidence>
<keyword evidence="2" id="KW-0472">Membrane</keyword>
<accession>A0A1F6EAK1</accession>
<sequence length="189" mass="21113">MGIHRNEKENWLYKYRPHYPRFEQIPHYYGDVVRMLFLVAAVVMLGGAPFYADMLKQQLPFLIVGAAVMVMLAATTNPWSVMVMRLNAVVSGVGAVVFEYWALTNYQTGSPIEFALRQVIALMCVFAFYFALKTLRSMLMGTVGKEADLTEFGDSKTKEAVEGLEEFSEPVAEDGLGHVPALEDDTGND</sequence>
<dbReference type="EMBL" id="MFLL01000001">
    <property type="protein sequence ID" value="OGG70699.1"/>
    <property type="molecule type" value="Genomic_DNA"/>
</dbReference>
<comment type="caution">
    <text evidence="3">The sequence shown here is derived from an EMBL/GenBank/DDBJ whole genome shotgun (WGS) entry which is preliminary data.</text>
</comment>
<keyword evidence="2" id="KW-0812">Transmembrane</keyword>
<name>A0A1F6EAK1_9BACT</name>
<organism evidence="3 4">
    <name type="scientific">Candidatus Kaiserbacteria bacterium RIFCSPHIGHO2_02_FULL_55_25</name>
    <dbReference type="NCBI Taxonomy" id="1798498"/>
    <lineage>
        <taxon>Bacteria</taxon>
        <taxon>Candidatus Kaiseribacteriota</taxon>
    </lineage>
</organism>
<feature type="transmembrane region" description="Helical" evidence="2">
    <location>
        <begin position="115"/>
        <end position="132"/>
    </location>
</feature>
<evidence type="ECO:0000256" key="1">
    <source>
        <dbReference type="SAM" id="MobiDB-lite"/>
    </source>
</evidence>
<feature type="region of interest" description="Disordered" evidence="1">
    <location>
        <begin position="167"/>
        <end position="189"/>
    </location>
</feature>
<proteinExistence type="predicted"/>
<protein>
    <submittedName>
        <fullName evidence="3">Uncharacterized protein</fullName>
    </submittedName>
</protein>
<evidence type="ECO:0000256" key="2">
    <source>
        <dbReference type="SAM" id="Phobius"/>
    </source>
</evidence>
<dbReference type="AlphaFoldDB" id="A0A1F6EAK1"/>
<dbReference type="Proteomes" id="UP000176914">
    <property type="component" value="Unassembled WGS sequence"/>
</dbReference>
<gene>
    <name evidence="3" type="ORF">A3C20_04215</name>
</gene>
<feature type="transmembrane region" description="Helical" evidence="2">
    <location>
        <begin position="86"/>
        <end position="103"/>
    </location>
</feature>
<feature type="transmembrane region" description="Helical" evidence="2">
    <location>
        <begin position="58"/>
        <end position="74"/>
    </location>
</feature>
<keyword evidence="2" id="KW-1133">Transmembrane helix</keyword>
<evidence type="ECO:0000313" key="3">
    <source>
        <dbReference type="EMBL" id="OGG70699.1"/>
    </source>
</evidence>